<dbReference type="EMBL" id="JAFIMU010000002">
    <property type="protein sequence ID" value="MBN8226666.1"/>
    <property type="molecule type" value="Genomic_DNA"/>
</dbReference>
<dbReference type="PROSITE" id="PS51257">
    <property type="entry name" value="PROKAR_LIPOPROTEIN"/>
    <property type="match status" value="1"/>
</dbReference>
<feature type="chain" id="PRO_5046543299" evidence="1">
    <location>
        <begin position="25"/>
        <end position="223"/>
    </location>
</feature>
<reference evidence="2 3" key="1">
    <citation type="submission" date="2021-02" db="EMBL/GenBank/DDBJ databases">
        <title>De Novo genome assembly of isolated myxobacteria.</title>
        <authorList>
            <person name="Stevens D.C."/>
        </authorList>
    </citation>
    <scope>NUCLEOTIDE SEQUENCE [LARGE SCALE GENOMIC DNA]</scope>
    <source>
        <strain evidence="2 3">ATCC 29039</strain>
    </source>
</reference>
<gene>
    <name evidence="2" type="ORF">JYK02_04000</name>
</gene>
<protein>
    <submittedName>
        <fullName evidence="2">Uncharacterized protein</fullName>
    </submittedName>
</protein>
<name>A0ABS3D6L4_9BACT</name>
<dbReference type="Proteomes" id="UP000664052">
    <property type="component" value="Unassembled WGS sequence"/>
</dbReference>
<evidence type="ECO:0000313" key="2">
    <source>
        <dbReference type="EMBL" id="MBN8226666.1"/>
    </source>
</evidence>
<dbReference type="RefSeq" id="WP_207048507.1">
    <property type="nucleotide sequence ID" value="NZ_JAFIMU010000002.1"/>
</dbReference>
<evidence type="ECO:0000313" key="3">
    <source>
        <dbReference type="Proteomes" id="UP000664052"/>
    </source>
</evidence>
<comment type="caution">
    <text evidence="2">The sequence shown here is derived from an EMBL/GenBank/DDBJ whole genome shotgun (WGS) entry which is preliminary data.</text>
</comment>
<keyword evidence="1" id="KW-0732">Signal</keyword>
<keyword evidence="3" id="KW-1185">Reference proteome</keyword>
<evidence type="ECO:0000256" key="1">
    <source>
        <dbReference type="SAM" id="SignalP"/>
    </source>
</evidence>
<organism evidence="2 3">
    <name type="scientific">Corallococcus macrosporus</name>
    <dbReference type="NCBI Taxonomy" id="35"/>
    <lineage>
        <taxon>Bacteria</taxon>
        <taxon>Pseudomonadati</taxon>
        <taxon>Myxococcota</taxon>
        <taxon>Myxococcia</taxon>
        <taxon>Myxococcales</taxon>
        <taxon>Cystobacterineae</taxon>
        <taxon>Myxococcaceae</taxon>
        <taxon>Corallococcus</taxon>
    </lineage>
</organism>
<accession>A0ABS3D6L4</accession>
<sequence>MRTFRRAGAIMGLALIMGSGCARAPERPVPAPATPADPGGQRVAQADVELKVESVAREADTLAVTYAVHNRTSKAVLLVDGLWDVGFSGHLTLAPERAYVDLSGGKVVLSRMLLPVPEDLAVEAPEVPAVTRVEPGATANRRAVVPLPLRTALPYPTGPEETRELSAVREVSLRVGYLPDADAVTLAQGKDSQGTPVQTPRYGPAVTAQRVLDSGPLPVTGAK</sequence>
<feature type="signal peptide" evidence="1">
    <location>
        <begin position="1"/>
        <end position="24"/>
    </location>
</feature>
<proteinExistence type="predicted"/>